<dbReference type="Proteomes" id="UP000324222">
    <property type="component" value="Unassembled WGS sequence"/>
</dbReference>
<gene>
    <name evidence="1" type="ORF">E2C01_086536</name>
</gene>
<dbReference type="EMBL" id="VSRR010087960">
    <property type="protein sequence ID" value="MPC91497.1"/>
    <property type="molecule type" value="Genomic_DNA"/>
</dbReference>
<reference evidence="1 2" key="1">
    <citation type="submission" date="2019-05" db="EMBL/GenBank/DDBJ databases">
        <title>Another draft genome of Portunus trituberculatus and its Hox gene families provides insights of decapod evolution.</title>
        <authorList>
            <person name="Jeong J.-H."/>
            <person name="Song I."/>
            <person name="Kim S."/>
            <person name="Choi T."/>
            <person name="Kim D."/>
            <person name="Ryu S."/>
            <person name="Kim W."/>
        </authorList>
    </citation>
    <scope>NUCLEOTIDE SEQUENCE [LARGE SCALE GENOMIC DNA]</scope>
    <source>
        <tissue evidence="1">Muscle</tissue>
    </source>
</reference>
<dbReference type="AlphaFoldDB" id="A0A5B7JDR0"/>
<name>A0A5B7JDR0_PORTR</name>
<evidence type="ECO:0000313" key="1">
    <source>
        <dbReference type="EMBL" id="MPC91497.1"/>
    </source>
</evidence>
<organism evidence="1 2">
    <name type="scientific">Portunus trituberculatus</name>
    <name type="common">Swimming crab</name>
    <name type="synonym">Neptunus trituberculatus</name>
    <dbReference type="NCBI Taxonomy" id="210409"/>
    <lineage>
        <taxon>Eukaryota</taxon>
        <taxon>Metazoa</taxon>
        <taxon>Ecdysozoa</taxon>
        <taxon>Arthropoda</taxon>
        <taxon>Crustacea</taxon>
        <taxon>Multicrustacea</taxon>
        <taxon>Malacostraca</taxon>
        <taxon>Eumalacostraca</taxon>
        <taxon>Eucarida</taxon>
        <taxon>Decapoda</taxon>
        <taxon>Pleocyemata</taxon>
        <taxon>Brachyura</taxon>
        <taxon>Eubrachyura</taxon>
        <taxon>Portunoidea</taxon>
        <taxon>Portunidae</taxon>
        <taxon>Portuninae</taxon>
        <taxon>Portunus</taxon>
    </lineage>
</organism>
<comment type="caution">
    <text evidence="1">The sequence shown here is derived from an EMBL/GenBank/DDBJ whole genome shotgun (WGS) entry which is preliminary data.</text>
</comment>
<protein>
    <submittedName>
        <fullName evidence="1">Uncharacterized protein</fullName>
    </submittedName>
</protein>
<proteinExistence type="predicted"/>
<evidence type="ECO:0000313" key="2">
    <source>
        <dbReference type="Proteomes" id="UP000324222"/>
    </source>
</evidence>
<accession>A0A5B7JDR0</accession>
<keyword evidence="2" id="KW-1185">Reference proteome</keyword>
<sequence length="74" mass="8449">MDYVTLFLKLLLTQRRVKHRIKNNTMETCVHGLLTHQCPSPARPITPRLRSRIWASLRAPDNPGGLVCLTPAHH</sequence>